<proteinExistence type="inferred from homology"/>
<keyword evidence="6 8" id="KW-0238">DNA-binding</keyword>
<feature type="site" description="Interaction with DNA" evidence="8">
    <location>
        <position position="32"/>
    </location>
</feature>
<feature type="region of interest" description="Disordered" evidence="9">
    <location>
        <begin position="644"/>
        <end position="671"/>
    </location>
</feature>
<feature type="active site" description="O-(5'-phospho-DNA)-tyrosine intermediate" evidence="8">
    <location>
        <position position="321"/>
    </location>
</feature>
<dbReference type="SMART" id="SM00437">
    <property type="entry name" value="TOP1Ac"/>
    <property type="match status" value="1"/>
</dbReference>
<dbReference type="SMART" id="SM00436">
    <property type="entry name" value="TOP1Bc"/>
    <property type="match status" value="1"/>
</dbReference>
<dbReference type="GO" id="GO:0003677">
    <property type="term" value="F:DNA binding"/>
    <property type="evidence" value="ECO:0007669"/>
    <property type="project" value="UniProtKB-KW"/>
</dbReference>
<accession>A0A7W8NCQ7</accession>
<feature type="site" description="Interaction with DNA" evidence="8">
    <location>
        <position position="149"/>
    </location>
</feature>
<dbReference type="Gene3D" id="3.40.50.140">
    <property type="match status" value="1"/>
</dbReference>
<keyword evidence="7 8" id="KW-0413">Isomerase</keyword>
<keyword evidence="3" id="KW-0479">Metal-binding</keyword>
<dbReference type="InterPro" id="IPR003601">
    <property type="entry name" value="Topo_IA_2"/>
</dbReference>
<dbReference type="Proteomes" id="UP000552709">
    <property type="component" value="Unassembled WGS sequence"/>
</dbReference>
<dbReference type="PANTHER" id="PTHR42785">
    <property type="entry name" value="DNA TOPOISOMERASE, TYPE IA, CORE"/>
    <property type="match status" value="1"/>
</dbReference>
<dbReference type="SUPFAM" id="SSF56712">
    <property type="entry name" value="Prokaryotic type I DNA topoisomerase"/>
    <property type="match status" value="1"/>
</dbReference>
<dbReference type="PROSITE" id="PS52039">
    <property type="entry name" value="TOPO_IA_2"/>
    <property type="match status" value="1"/>
</dbReference>
<feature type="domain" description="Topo IA-type catalytic" evidence="11">
    <location>
        <begin position="139"/>
        <end position="580"/>
    </location>
</feature>
<dbReference type="InterPro" id="IPR013824">
    <property type="entry name" value="Topo_IA_cen_sub1"/>
</dbReference>
<evidence type="ECO:0000256" key="8">
    <source>
        <dbReference type="HAMAP-Rule" id="MF_00952"/>
    </source>
</evidence>
<gene>
    <name evidence="8" type="primary">topA</name>
    <name evidence="12" type="ORF">HNQ08_001569</name>
</gene>
<dbReference type="EMBL" id="JACHFL010000003">
    <property type="protein sequence ID" value="MBB5362474.1"/>
    <property type="molecule type" value="Genomic_DNA"/>
</dbReference>
<dbReference type="InterPro" id="IPR003602">
    <property type="entry name" value="Topo_IA_DNA-bd_dom"/>
</dbReference>
<evidence type="ECO:0000256" key="2">
    <source>
        <dbReference type="ARBA" id="ARBA00009446"/>
    </source>
</evidence>
<dbReference type="InterPro" id="IPR013497">
    <property type="entry name" value="Topo_IA_cen"/>
</dbReference>
<evidence type="ECO:0000313" key="13">
    <source>
        <dbReference type="Proteomes" id="UP000552709"/>
    </source>
</evidence>
<dbReference type="PRINTS" id="PR00417">
    <property type="entry name" value="PRTPISMRASEI"/>
</dbReference>
<keyword evidence="4" id="KW-0460">Magnesium</keyword>
<dbReference type="GO" id="GO:0003917">
    <property type="term" value="F:DNA topoisomerase type I (single strand cut, ATP-independent) activity"/>
    <property type="evidence" value="ECO:0007669"/>
    <property type="project" value="UniProtKB-UniRule"/>
</dbReference>
<evidence type="ECO:0000256" key="6">
    <source>
        <dbReference type="ARBA" id="ARBA00023125"/>
    </source>
</evidence>
<dbReference type="PANTHER" id="PTHR42785:SF1">
    <property type="entry name" value="DNA TOPOISOMERASE"/>
    <property type="match status" value="1"/>
</dbReference>
<evidence type="ECO:0000313" key="12">
    <source>
        <dbReference type="EMBL" id="MBB5362474.1"/>
    </source>
</evidence>
<dbReference type="SMART" id="SM00493">
    <property type="entry name" value="TOPRIM"/>
    <property type="match status" value="1"/>
</dbReference>
<feature type="site" description="Interaction with DNA" evidence="8">
    <location>
        <position position="150"/>
    </location>
</feature>
<dbReference type="InterPro" id="IPR023406">
    <property type="entry name" value="Topo_IA_AS"/>
</dbReference>
<dbReference type="Pfam" id="PF01751">
    <property type="entry name" value="Toprim"/>
    <property type="match status" value="1"/>
</dbReference>
<dbReference type="InterPro" id="IPR005733">
    <property type="entry name" value="TopoI_bac-type"/>
</dbReference>
<dbReference type="Gene3D" id="1.10.290.10">
    <property type="entry name" value="Topoisomerase I, domain 4"/>
    <property type="match status" value="1"/>
</dbReference>
<dbReference type="CDD" id="cd00186">
    <property type="entry name" value="TOP1Ac"/>
    <property type="match status" value="1"/>
</dbReference>
<dbReference type="InterPro" id="IPR006171">
    <property type="entry name" value="TOPRIM_dom"/>
</dbReference>
<protein>
    <recommendedName>
        <fullName evidence="8">DNA topoisomerase 1</fullName>
        <ecNumber evidence="8">5.6.2.1</ecNumber>
    </recommendedName>
    <alternativeName>
        <fullName evidence="8">DNA topoisomerase I</fullName>
    </alternativeName>
</protein>
<dbReference type="PROSITE" id="PS50880">
    <property type="entry name" value="TOPRIM"/>
    <property type="match status" value="1"/>
</dbReference>
<dbReference type="GO" id="GO:0006265">
    <property type="term" value="P:DNA topological change"/>
    <property type="evidence" value="ECO:0007669"/>
    <property type="project" value="UniProtKB-UniRule"/>
</dbReference>
<evidence type="ECO:0000256" key="4">
    <source>
        <dbReference type="ARBA" id="ARBA00022842"/>
    </source>
</evidence>
<keyword evidence="5 8" id="KW-0799">Topoisomerase</keyword>
<evidence type="ECO:0000259" key="10">
    <source>
        <dbReference type="PROSITE" id="PS50880"/>
    </source>
</evidence>
<dbReference type="InterPro" id="IPR028612">
    <property type="entry name" value="Topoisom_1_IA"/>
</dbReference>
<dbReference type="InterPro" id="IPR034149">
    <property type="entry name" value="TOPRIM_TopoI"/>
</dbReference>
<comment type="similarity">
    <text evidence="2 8">Belongs to the type IA topoisomerase family.</text>
</comment>
<dbReference type="Pfam" id="PF01131">
    <property type="entry name" value="Topoisom_bac"/>
    <property type="match status" value="1"/>
</dbReference>
<dbReference type="Gene3D" id="1.10.460.10">
    <property type="entry name" value="Topoisomerase I, domain 2"/>
    <property type="match status" value="1"/>
</dbReference>
<dbReference type="InterPro" id="IPR013825">
    <property type="entry name" value="Topo_IA_cen_sub2"/>
</dbReference>
<dbReference type="InterPro" id="IPR000380">
    <property type="entry name" value="Topo_IA"/>
</dbReference>
<evidence type="ECO:0000256" key="5">
    <source>
        <dbReference type="ARBA" id="ARBA00023029"/>
    </source>
</evidence>
<reference evidence="12 13" key="1">
    <citation type="submission" date="2020-08" db="EMBL/GenBank/DDBJ databases">
        <title>Genomic Encyclopedia of Type Strains, Phase IV (KMG-IV): sequencing the most valuable type-strain genomes for metagenomic binning, comparative biology and taxonomic classification.</title>
        <authorList>
            <person name="Goeker M."/>
        </authorList>
    </citation>
    <scope>NUCLEOTIDE SEQUENCE [LARGE SCALE GENOMIC DNA]</scope>
    <source>
        <strain evidence="12 13">DSM 27939</strain>
    </source>
</reference>
<evidence type="ECO:0000256" key="3">
    <source>
        <dbReference type="ARBA" id="ARBA00022723"/>
    </source>
</evidence>
<dbReference type="EC" id="5.6.2.1" evidence="8"/>
<evidence type="ECO:0000256" key="9">
    <source>
        <dbReference type="SAM" id="MobiDB-lite"/>
    </source>
</evidence>
<dbReference type="InterPro" id="IPR013826">
    <property type="entry name" value="Topo_IA_cen_sub3"/>
</dbReference>
<dbReference type="AlphaFoldDB" id="A0A7W8NCQ7"/>
<feature type="site" description="Interaction with DNA" evidence="8">
    <location>
        <position position="153"/>
    </location>
</feature>
<feature type="site" description="Interaction with DNA" evidence="8">
    <location>
        <position position="165"/>
    </location>
</feature>
<dbReference type="CDD" id="cd03363">
    <property type="entry name" value="TOPRIM_TopoIA_TopoI"/>
    <property type="match status" value="1"/>
</dbReference>
<dbReference type="InterPro" id="IPR023405">
    <property type="entry name" value="Topo_IA_core_domain"/>
</dbReference>
<feature type="site" description="Interaction with DNA" evidence="8">
    <location>
        <position position="158"/>
    </location>
</feature>
<evidence type="ECO:0000259" key="11">
    <source>
        <dbReference type="PROSITE" id="PS52039"/>
    </source>
</evidence>
<comment type="caution">
    <text evidence="12">The sequence shown here is derived from an EMBL/GenBank/DDBJ whole genome shotgun (WGS) entry which is preliminary data.</text>
</comment>
<comment type="function">
    <text evidence="8">Releases the supercoiling and torsional tension of DNA, which is introduced during the DNA replication and transcription, by transiently cleaving and rejoining one strand of the DNA duplex. Introduces a single-strand break via transesterification at a target site in duplex DNA. The scissile phosphodiester is attacked by the catalytic tyrosine of the enzyme, resulting in the formation of a DNA-(5'-phosphotyrosyl)-enzyme intermediate and the expulsion of a 3'-OH DNA strand. The free DNA strand then undergoes passage around the unbroken strand, thus removing DNA supercoils. Finally, in the religation step, the DNA 3'-OH attacks the covalent intermediate to expel the active-site tyrosine and restore the DNA phosphodiester backbone.</text>
</comment>
<dbReference type="PROSITE" id="PS00396">
    <property type="entry name" value="TOPO_IA_1"/>
    <property type="match status" value="1"/>
</dbReference>
<comment type="catalytic activity">
    <reaction evidence="1 8">
        <text>ATP-independent breakage of single-stranded DNA, followed by passage and rejoining.</text>
        <dbReference type="EC" id="5.6.2.1"/>
    </reaction>
</comment>
<name>A0A7W8NCQ7_9DEIO</name>
<dbReference type="NCBIfam" id="TIGR01051">
    <property type="entry name" value="topA_bact"/>
    <property type="match status" value="1"/>
</dbReference>
<feature type="domain" description="Toprim" evidence="10">
    <location>
        <begin position="2"/>
        <end position="125"/>
    </location>
</feature>
<feature type="region of interest" description="Interaction with DNA" evidence="8">
    <location>
        <begin position="173"/>
        <end position="178"/>
    </location>
</feature>
<feature type="site" description="Interaction with DNA" evidence="8">
    <location>
        <position position="510"/>
    </location>
</feature>
<dbReference type="Gene3D" id="2.70.20.10">
    <property type="entry name" value="Topoisomerase I, domain 3"/>
    <property type="match status" value="1"/>
</dbReference>
<keyword evidence="13" id="KW-1185">Reference proteome</keyword>
<dbReference type="GO" id="GO:0046872">
    <property type="term" value="F:metal ion binding"/>
    <property type="evidence" value="ECO:0007669"/>
    <property type="project" value="UniProtKB-KW"/>
</dbReference>
<dbReference type="RefSeq" id="WP_184129418.1">
    <property type="nucleotide sequence ID" value="NZ_JACHFL010000003.1"/>
</dbReference>
<evidence type="ECO:0000256" key="7">
    <source>
        <dbReference type="ARBA" id="ARBA00023235"/>
    </source>
</evidence>
<sequence length="671" mass="72692">MLTLVIVESPAKAKKIAGYLGPGYIVQASLGHVRDLPGSRAEIPEQYAGERWASLGVHPETFRPIYVVPQSKRRTVEELRALARKADRVLFAADPDREGEAIAWHLSVLLGVKDPVRLVYSEITREALQAALTQTRPLNLPLVAAQESRRVIDRLVGYGVSPLLWSSVGGKLSAGRVQSAALMLLAQREMARMKFTPATFWTLRADVLTRPKFVATVTHVRTEDHPEGHAIARASDFTEGGVLKGGADVLLMTDEQAKALCERLDGQSAIVAAVEQSETRSRPAPPFTTSTLQQAGARLKLGAKEVMDLAQQLYERGFITYMRTDSPVLSEEALTESRRVATGLFGEDAVPREPRQYATRNKNAQEAHEAIRPTGVNWKAPAQTGLSGNLLALYTLVYQRTVASQMHDAVYDKTVVTLNCGDAILRAQGRVLRGAGYTALLSSDEEDAESQRLPKVMVGQVVPLKVRPPEGKRTAAPPRYTEAALVQAMERAGIGRPSTYAQTLATLAARDYTRPLGRALAVTATGLLVATYLARQVPEVAQAEFTALMEAGLDDVAAGHTTRVAYLRQFWTQGLAPRIRGAGDDPPTLPLPHLPGARLRATASGVKLFRDGHSALLPLEALPAELDEAAAGAVMAGTWKPKKVRAAKGTRGNALPGNTRVRAGQEWKDRT</sequence>
<evidence type="ECO:0000256" key="1">
    <source>
        <dbReference type="ARBA" id="ARBA00000213"/>
    </source>
</evidence>
<feature type="site" description="Interaction with DNA" evidence="8">
    <location>
        <position position="323"/>
    </location>
</feature>
<organism evidence="12 13">
    <name type="scientific">Deinococcus humi</name>
    <dbReference type="NCBI Taxonomy" id="662880"/>
    <lineage>
        <taxon>Bacteria</taxon>
        <taxon>Thermotogati</taxon>
        <taxon>Deinococcota</taxon>
        <taxon>Deinococci</taxon>
        <taxon>Deinococcales</taxon>
        <taxon>Deinococcaceae</taxon>
        <taxon>Deinococcus</taxon>
    </lineage>
</organism>
<comment type="subunit">
    <text evidence="8">Monomer.</text>
</comment>
<dbReference type="HAMAP" id="MF_00952">
    <property type="entry name" value="Topoisom_1_prok"/>
    <property type="match status" value="1"/>
</dbReference>